<evidence type="ECO:0000313" key="3">
    <source>
        <dbReference type="Proteomes" id="UP000447434"/>
    </source>
</evidence>
<organism evidence="2 3">
    <name type="scientific">Lupinus albus</name>
    <name type="common">White lupine</name>
    <name type="synonym">Lupinus termis</name>
    <dbReference type="NCBI Taxonomy" id="3870"/>
    <lineage>
        <taxon>Eukaryota</taxon>
        <taxon>Viridiplantae</taxon>
        <taxon>Streptophyta</taxon>
        <taxon>Embryophyta</taxon>
        <taxon>Tracheophyta</taxon>
        <taxon>Spermatophyta</taxon>
        <taxon>Magnoliopsida</taxon>
        <taxon>eudicotyledons</taxon>
        <taxon>Gunneridae</taxon>
        <taxon>Pentapetalae</taxon>
        <taxon>rosids</taxon>
        <taxon>fabids</taxon>
        <taxon>Fabales</taxon>
        <taxon>Fabaceae</taxon>
        <taxon>Papilionoideae</taxon>
        <taxon>50 kb inversion clade</taxon>
        <taxon>genistoids sensu lato</taxon>
        <taxon>core genistoids</taxon>
        <taxon>Genisteae</taxon>
        <taxon>Lupinus</taxon>
    </lineage>
</organism>
<dbReference type="EMBL" id="WOCE01000005">
    <property type="protein sequence ID" value="KAE9613173.1"/>
    <property type="molecule type" value="Genomic_DNA"/>
</dbReference>
<dbReference type="Pfam" id="PF04424">
    <property type="entry name" value="MINDY_DUB"/>
    <property type="match status" value="1"/>
</dbReference>
<keyword evidence="3" id="KW-1185">Reference proteome</keyword>
<dbReference type="InterPro" id="IPR033979">
    <property type="entry name" value="MINDY_domain"/>
</dbReference>
<dbReference type="InterPro" id="IPR007518">
    <property type="entry name" value="MINDY"/>
</dbReference>
<evidence type="ECO:0000259" key="1">
    <source>
        <dbReference type="Pfam" id="PF04424"/>
    </source>
</evidence>
<sequence length="223" mass="25445">MRVQLYFLLEGVLKFTTIDHEVVDDSQGSIHNTDSDLFGVRFHQTDVSDILPSSVDGSEPIYEGEECILGTRSQNFEHPESVYEGEVVLAEQADKSTLAAPDLRADREITPHQGELIKTFLRNTASQLTFYGLFCLQDGLKEREICVFFRNNHFSTMFKFEGALYLLATDQGYLNQPDLVWEKLNEVNGDTLFMTSNFKEFKVEESHESNTWDENNAMTSTAF</sequence>
<proteinExistence type="predicted"/>
<accession>A0A6A4QHJ3</accession>
<dbReference type="GO" id="GO:1990380">
    <property type="term" value="F:K48-linked deubiquitinase activity"/>
    <property type="evidence" value="ECO:0007669"/>
    <property type="project" value="InterPro"/>
</dbReference>
<dbReference type="GO" id="GO:0016807">
    <property type="term" value="F:cysteine-type carboxypeptidase activity"/>
    <property type="evidence" value="ECO:0007669"/>
    <property type="project" value="TreeGrafter"/>
</dbReference>
<feature type="domain" description="MINDY deubiquitinase" evidence="1">
    <location>
        <begin position="93"/>
        <end position="198"/>
    </location>
</feature>
<dbReference type="PANTHER" id="PTHR18063">
    <property type="entry name" value="NF-E2 INDUCIBLE PROTEIN"/>
    <property type="match status" value="1"/>
</dbReference>
<comment type="caution">
    <text evidence="2">The sequence shown here is derived from an EMBL/GenBank/DDBJ whole genome shotgun (WGS) entry which is preliminary data.</text>
</comment>
<name>A0A6A4QHJ3_LUPAL</name>
<gene>
    <name evidence="2" type="ORF">Lalb_Chr05g0214741</name>
</gene>
<evidence type="ECO:0000313" key="2">
    <source>
        <dbReference type="EMBL" id="KAE9613173.1"/>
    </source>
</evidence>
<dbReference type="GO" id="GO:0071944">
    <property type="term" value="C:cell periphery"/>
    <property type="evidence" value="ECO:0007669"/>
    <property type="project" value="TreeGrafter"/>
</dbReference>
<dbReference type="GO" id="GO:0005829">
    <property type="term" value="C:cytosol"/>
    <property type="evidence" value="ECO:0007669"/>
    <property type="project" value="TreeGrafter"/>
</dbReference>
<protein>
    <submittedName>
        <fullName evidence="2">Putative MINDY deubiquitinase</fullName>
    </submittedName>
</protein>
<dbReference type="PANTHER" id="PTHR18063:SF6">
    <property type="entry name" value="UBIQUITIN CARBOXYL-TERMINAL HYDROLASE"/>
    <property type="match status" value="1"/>
</dbReference>
<dbReference type="AlphaFoldDB" id="A0A6A4QHJ3"/>
<dbReference type="GO" id="GO:0004843">
    <property type="term" value="F:cysteine-type deubiquitinase activity"/>
    <property type="evidence" value="ECO:0007669"/>
    <property type="project" value="InterPro"/>
</dbReference>
<dbReference type="OrthoDB" id="10261212at2759"/>
<dbReference type="Proteomes" id="UP000447434">
    <property type="component" value="Chromosome 5"/>
</dbReference>
<reference evidence="3" key="1">
    <citation type="journal article" date="2020" name="Nat. Commun.">
        <title>Genome sequence of the cluster root forming white lupin.</title>
        <authorList>
            <person name="Hufnagel B."/>
            <person name="Marques A."/>
            <person name="Soriano A."/>
            <person name="Marques L."/>
            <person name="Divol F."/>
            <person name="Doumas P."/>
            <person name="Sallet E."/>
            <person name="Mancinotti D."/>
            <person name="Carrere S."/>
            <person name="Marande W."/>
            <person name="Arribat S."/>
            <person name="Keller J."/>
            <person name="Huneau C."/>
            <person name="Blein T."/>
            <person name="Aime D."/>
            <person name="Laguerre M."/>
            <person name="Taylor J."/>
            <person name="Schubert V."/>
            <person name="Nelson M."/>
            <person name="Geu-Flores F."/>
            <person name="Crespi M."/>
            <person name="Gallardo-Guerrero K."/>
            <person name="Delaux P.-M."/>
            <person name="Salse J."/>
            <person name="Berges H."/>
            <person name="Guyot R."/>
            <person name="Gouzy J."/>
            <person name="Peret B."/>
        </authorList>
    </citation>
    <scope>NUCLEOTIDE SEQUENCE [LARGE SCALE GENOMIC DNA]</scope>
    <source>
        <strain evidence="3">cv. Amiga</strain>
    </source>
</reference>
<dbReference type="GO" id="GO:0071108">
    <property type="term" value="P:protein K48-linked deubiquitination"/>
    <property type="evidence" value="ECO:0007669"/>
    <property type="project" value="TreeGrafter"/>
</dbReference>